<evidence type="ECO:0000313" key="3">
    <source>
        <dbReference type="Proteomes" id="UP001410795"/>
    </source>
</evidence>
<gene>
    <name evidence="2" type="ORF">GCM10022202_17470</name>
</gene>
<reference evidence="3" key="1">
    <citation type="journal article" date="2019" name="Int. J. Syst. Evol. Microbiol.">
        <title>The Global Catalogue of Microorganisms (GCM) 10K type strain sequencing project: providing services to taxonomists for standard genome sequencing and annotation.</title>
        <authorList>
            <consortium name="The Broad Institute Genomics Platform"/>
            <consortium name="The Broad Institute Genome Sequencing Center for Infectious Disease"/>
            <person name="Wu L."/>
            <person name="Ma J."/>
        </authorList>
    </citation>
    <scope>NUCLEOTIDE SEQUENCE [LARGE SCALE GENOMIC DNA]</scope>
    <source>
        <strain evidence="3">JCM 16546</strain>
    </source>
</reference>
<evidence type="ECO:0008006" key="4">
    <source>
        <dbReference type="Google" id="ProtNLM"/>
    </source>
</evidence>
<comment type="caution">
    <text evidence="2">The sequence shown here is derived from an EMBL/GenBank/DDBJ whole genome shotgun (WGS) entry which is preliminary data.</text>
</comment>
<feature type="signal peptide" evidence="1">
    <location>
        <begin position="1"/>
        <end position="18"/>
    </location>
</feature>
<name>A0ABP7BDP6_9MICO</name>
<dbReference type="Proteomes" id="UP001410795">
    <property type="component" value="Unassembled WGS sequence"/>
</dbReference>
<evidence type="ECO:0000313" key="2">
    <source>
        <dbReference type="EMBL" id="GAA3657604.1"/>
    </source>
</evidence>
<evidence type="ECO:0000256" key="1">
    <source>
        <dbReference type="SAM" id="SignalP"/>
    </source>
</evidence>
<dbReference type="RefSeq" id="WP_221857944.1">
    <property type="nucleotide sequence ID" value="NZ_BAAAYV010000006.1"/>
</dbReference>
<accession>A0ABP7BDP6</accession>
<sequence length="175" mass="17616">MNSRILASLALGAVIALGATGCASITHQATTIAYSPSDGVNVPNTDGAAIEVRNAVVVADDEGTDGNLVAALVNTTDAPATLNLEWGSETATVRVPAGEVVSLGAGTEDPLMLEGIDTPAGATLPVYFQSGDGEGVLTEVPVLDGCMEHFASLVPGGESSDCSHLEKAEEEEAGH</sequence>
<protein>
    <recommendedName>
        <fullName evidence="4">DNA modification methylase</fullName>
    </recommendedName>
</protein>
<keyword evidence="3" id="KW-1185">Reference proteome</keyword>
<keyword evidence="1" id="KW-0732">Signal</keyword>
<organism evidence="2 3">
    <name type="scientific">Microbacterium marinilacus</name>
    <dbReference type="NCBI Taxonomy" id="415209"/>
    <lineage>
        <taxon>Bacteria</taxon>
        <taxon>Bacillati</taxon>
        <taxon>Actinomycetota</taxon>
        <taxon>Actinomycetes</taxon>
        <taxon>Micrococcales</taxon>
        <taxon>Microbacteriaceae</taxon>
        <taxon>Microbacterium</taxon>
    </lineage>
</organism>
<dbReference type="EMBL" id="BAAAYV010000006">
    <property type="protein sequence ID" value="GAA3657604.1"/>
    <property type="molecule type" value="Genomic_DNA"/>
</dbReference>
<feature type="chain" id="PRO_5045479044" description="DNA modification methylase" evidence="1">
    <location>
        <begin position="19"/>
        <end position="175"/>
    </location>
</feature>
<proteinExistence type="predicted"/>
<dbReference type="PROSITE" id="PS51257">
    <property type="entry name" value="PROKAR_LIPOPROTEIN"/>
    <property type="match status" value="1"/>
</dbReference>